<dbReference type="PANTHER" id="PTHR36447">
    <property type="entry name" value="BETA-GALACTOSIDASE GANA"/>
    <property type="match status" value="1"/>
</dbReference>
<evidence type="ECO:0000256" key="8">
    <source>
        <dbReference type="PIRNR" id="PIRNR001084"/>
    </source>
</evidence>
<comment type="catalytic activity">
    <reaction evidence="1 8">
        <text>Hydrolysis of terminal non-reducing beta-D-galactose residues in beta-D-galactosides.</text>
        <dbReference type="EC" id="3.2.1.23"/>
    </reaction>
</comment>
<evidence type="ECO:0000313" key="13">
    <source>
        <dbReference type="EMBL" id="TPW27236.1"/>
    </source>
</evidence>
<comment type="similarity">
    <text evidence="2 8">Belongs to the glycosyl hydrolase 42 family.</text>
</comment>
<dbReference type="RefSeq" id="WP_141150978.1">
    <property type="nucleotide sequence ID" value="NZ_VHLG01000019.1"/>
</dbReference>
<dbReference type="InterPro" id="IPR013529">
    <property type="entry name" value="Glyco_hydro_42_N"/>
</dbReference>
<dbReference type="InterPro" id="IPR029062">
    <property type="entry name" value="Class_I_gatase-like"/>
</dbReference>
<comment type="caution">
    <text evidence="13">The sequence shown here is derived from an EMBL/GenBank/DDBJ whole genome shotgun (WGS) entry which is preliminary data.</text>
</comment>
<reference evidence="13 14" key="1">
    <citation type="submission" date="2019-06" db="EMBL/GenBank/DDBJ databases">
        <authorList>
            <person name="Li M."/>
        </authorList>
    </citation>
    <scope>NUCLEOTIDE SEQUENCE [LARGE SCALE GENOMIC DNA]</scope>
    <source>
        <strain evidence="13 14">BGMRC2036</strain>
    </source>
</reference>
<evidence type="ECO:0000256" key="7">
    <source>
        <dbReference type="ARBA" id="ARBA00023295"/>
    </source>
</evidence>
<keyword evidence="14" id="KW-1185">Reference proteome</keyword>
<dbReference type="InterPro" id="IPR003476">
    <property type="entry name" value="Glyco_hydro_42"/>
</dbReference>
<evidence type="ECO:0000256" key="3">
    <source>
        <dbReference type="ARBA" id="ARBA00012756"/>
    </source>
</evidence>
<dbReference type="PANTHER" id="PTHR36447:SF2">
    <property type="entry name" value="BETA-GALACTOSIDASE YESZ"/>
    <property type="match status" value="1"/>
</dbReference>
<feature type="binding site" evidence="10">
    <location>
        <position position="102"/>
    </location>
    <ligand>
        <name>substrate</name>
    </ligand>
</feature>
<evidence type="ECO:0000256" key="5">
    <source>
        <dbReference type="ARBA" id="ARBA00022801"/>
    </source>
</evidence>
<dbReference type="AlphaFoldDB" id="A0A506U174"/>
<dbReference type="PIRSF" id="PIRSF001084">
    <property type="entry name" value="B-galactosidase"/>
    <property type="match status" value="1"/>
</dbReference>
<dbReference type="Pfam" id="PF02449">
    <property type="entry name" value="Glyco_hydro_42"/>
    <property type="match status" value="1"/>
</dbReference>
<evidence type="ECO:0000256" key="9">
    <source>
        <dbReference type="PIRSR" id="PIRSR001084-1"/>
    </source>
</evidence>
<dbReference type="SUPFAM" id="SSF51011">
    <property type="entry name" value="Glycosyl hydrolase domain"/>
    <property type="match status" value="1"/>
</dbReference>
<dbReference type="InterPro" id="IPR013738">
    <property type="entry name" value="Beta_galactosidase_Trimer"/>
</dbReference>
<gene>
    <name evidence="13" type="ORF">FJU08_20560</name>
</gene>
<accession>A0A506U174</accession>
<keyword evidence="6" id="KW-0862">Zinc</keyword>
<dbReference type="InterPro" id="IPR013780">
    <property type="entry name" value="Glyco_hydro_b"/>
</dbReference>
<dbReference type="Proteomes" id="UP000318801">
    <property type="component" value="Unassembled WGS sequence"/>
</dbReference>
<evidence type="ECO:0000259" key="11">
    <source>
        <dbReference type="Pfam" id="PF02449"/>
    </source>
</evidence>
<feature type="domain" description="Glycoside hydrolase family 42 N-terminal" evidence="11">
    <location>
        <begin position="5"/>
        <end position="389"/>
    </location>
</feature>
<protein>
    <recommendedName>
        <fullName evidence="3 8">Beta-galactosidase</fullName>
        <shortName evidence="8">Beta-gal</shortName>
        <ecNumber evidence="3 8">3.2.1.23</ecNumber>
    </recommendedName>
</protein>
<dbReference type="EMBL" id="VHLG01000019">
    <property type="protein sequence ID" value="TPW27236.1"/>
    <property type="molecule type" value="Genomic_DNA"/>
</dbReference>
<dbReference type="SUPFAM" id="SSF52317">
    <property type="entry name" value="Class I glutamine amidotransferase-like"/>
    <property type="match status" value="1"/>
</dbReference>
<dbReference type="GO" id="GO:0046872">
    <property type="term" value="F:metal ion binding"/>
    <property type="evidence" value="ECO:0007669"/>
    <property type="project" value="UniProtKB-KW"/>
</dbReference>
<evidence type="ECO:0000313" key="14">
    <source>
        <dbReference type="Proteomes" id="UP000318801"/>
    </source>
</evidence>
<dbReference type="GO" id="GO:0009341">
    <property type="term" value="C:beta-galactosidase complex"/>
    <property type="evidence" value="ECO:0007669"/>
    <property type="project" value="InterPro"/>
</dbReference>
<dbReference type="Gene3D" id="3.20.20.80">
    <property type="entry name" value="Glycosidases"/>
    <property type="match status" value="1"/>
</dbReference>
<feature type="active site" description="Proton donor" evidence="9">
    <location>
        <position position="141"/>
    </location>
</feature>
<proteinExistence type="inferred from homology"/>
<keyword evidence="4" id="KW-0479">Metal-binding</keyword>
<feature type="binding site" evidence="10">
    <location>
        <position position="320"/>
    </location>
    <ligand>
        <name>substrate</name>
    </ligand>
</feature>
<organism evidence="13 14">
    <name type="scientific">Martelella alba</name>
    <dbReference type="NCBI Taxonomy" id="2590451"/>
    <lineage>
        <taxon>Bacteria</taxon>
        <taxon>Pseudomonadati</taxon>
        <taxon>Pseudomonadota</taxon>
        <taxon>Alphaproteobacteria</taxon>
        <taxon>Hyphomicrobiales</taxon>
        <taxon>Aurantimonadaceae</taxon>
        <taxon>Martelella</taxon>
    </lineage>
</organism>
<dbReference type="CDD" id="cd03143">
    <property type="entry name" value="A4_beta-galactosidase_middle_domain"/>
    <property type="match status" value="1"/>
</dbReference>
<keyword evidence="7 8" id="KW-0326">Glycosidase</keyword>
<dbReference type="Pfam" id="PF08532">
    <property type="entry name" value="Glyco_hydro_42M"/>
    <property type="match status" value="1"/>
</dbReference>
<evidence type="ECO:0000259" key="12">
    <source>
        <dbReference type="Pfam" id="PF08532"/>
    </source>
</evidence>
<dbReference type="Gene3D" id="2.60.40.1180">
    <property type="entry name" value="Golgi alpha-mannosidase II"/>
    <property type="match status" value="1"/>
</dbReference>
<dbReference type="Gene3D" id="3.40.50.880">
    <property type="match status" value="1"/>
</dbReference>
<dbReference type="OrthoDB" id="9800974at2"/>
<sequence length="645" mass="72502">MLGTCYYPEHWPESMWAGDARKMREMGIEVVRIAEFAWADLETAPGVFAFEWLDRAIATLRSEGLKIVLGTPTAAPPRWLIDLHPEILPIDRDGNPRRFGSRRHYTLAAPAFIAASERITRALAQRYGAAEGVIGWQIDNEFGCDDTIFSWGPLDRADFQRWLQQRYGKIEALNAAWGNHFWSMRLQGFDQVELPVRTVCDINPAAEIDFMRCRSDLFNAYFRDCAQIIRAAAPCHFVTHNFMGFSHTFDHFEMGQAMDLASWDSYPLGRVDSLPFGDDEKQRWANTGHPDVSGMQHDLYRSVGNGRFWIMEQQPGPVNWARWNSVPERGMVRLWTLEAYAHGAEAVVYFRWRQLPQAQEQMHAGLMRPDDVVSAGGLEAARVAAELKTLGPLPPTRQAPVAMIFDYRAAWVTQFQPQGQDFDYRMLTLRWYEAARRLGVDVDIIAPGTALDGYSVVLAPCLPIIDEATSEALQQATGLVILGPRSGSKTDDFAIPSGLPPGELIQAVLPVKVSEVASMRPGLEASVDGAVRGTASHWREWLETKLEPLARFSDGTAALVAEGHLHYLACWPEAGLLESLYRYCFGKAGIATMDLPEHVRIRRRGDLVFAFNYGPEPWNAPVEQSRMLLGDQKIAAWDCACWRTS</sequence>
<evidence type="ECO:0000256" key="4">
    <source>
        <dbReference type="ARBA" id="ARBA00022723"/>
    </source>
</evidence>
<evidence type="ECO:0000256" key="1">
    <source>
        <dbReference type="ARBA" id="ARBA00001412"/>
    </source>
</evidence>
<evidence type="ECO:0000256" key="2">
    <source>
        <dbReference type="ARBA" id="ARBA00005940"/>
    </source>
</evidence>
<feature type="domain" description="Beta-galactosidase trimerisation" evidence="12">
    <location>
        <begin position="399"/>
        <end position="590"/>
    </location>
</feature>
<dbReference type="SUPFAM" id="SSF51445">
    <property type="entry name" value="(Trans)glycosidases"/>
    <property type="match status" value="1"/>
</dbReference>
<dbReference type="EC" id="3.2.1.23" evidence="3 8"/>
<dbReference type="GO" id="GO:0004565">
    <property type="term" value="F:beta-galactosidase activity"/>
    <property type="evidence" value="ECO:0007669"/>
    <property type="project" value="UniProtKB-EC"/>
</dbReference>
<name>A0A506U174_9HYPH</name>
<dbReference type="InterPro" id="IPR017853">
    <property type="entry name" value="GH"/>
</dbReference>
<evidence type="ECO:0000256" key="10">
    <source>
        <dbReference type="PIRSR" id="PIRSR001084-2"/>
    </source>
</evidence>
<keyword evidence="5 8" id="KW-0378">Hydrolase</keyword>
<evidence type="ECO:0000256" key="6">
    <source>
        <dbReference type="ARBA" id="ARBA00022833"/>
    </source>
</evidence>
<dbReference type="GO" id="GO:0005975">
    <property type="term" value="P:carbohydrate metabolic process"/>
    <property type="evidence" value="ECO:0007669"/>
    <property type="project" value="InterPro"/>
</dbReference>
<feature type="active site" description="Nucleophile" evidence="9">
    <location>
        <position position="312"/>
    </location>
</feature>
<feature type="binding site" evidence="10">
    <location>
        <position position="140"/>
    </location>
    <ligand>
        <name>substrate</name>
    </ligand>
</feature>